<comment type="caution">
    <text evidence="3">The sequence shown here is derived from an EMBL/GenBank/DDBJ whole genome shotgun (WGS) entry which is preliminary data.</text>
</comment>
<dbReference type="Pfam" id="PF16976">
    <property type="entry name" value="RcpC"/>
    <property type="match status" value="1"/>
</dbReference>
<evidence type="ECO:0000259" key="2">
    <source>
        <dbReference type="Pfam" id="PF16976"/>
    </source>
</evidence>
<feature type="compositionally biased region" description="Polar residues" evidence="1">
    <location>
        <begin position="179"/>
        <end position="191"/>
    </location>
</feature>
<proteinExistence type="predicted"/>
<dbReference type="Proteomes" id="UP001232725">
    <property type="component" value="Unassembled WGS sequence"/>
</dbReference>
<sequence>MRTRLIGGLAALVVAVIGTVLLIMYVNGADKRALNGTESTEVYVVQKQVLKGTIAGNLGDAVAKKPVPKSVVPQDAVSNLADLGTTAASSDLEPGEVLIKSRFVNANDLNGPRRVSIPAGMQEITLKLPIERVVGGTLSAGDTVGVIISLNADNNTPNQTQQTFNKVLVTGVQLVSGENAPNNADDQSTQKSSGGIGSSGSSSNGNYLVTIARTPADSDRIIYAVEYGKVYLSKEPGTTTENSGAPIDRGRVFR</sequence>
<dbReference type="InterPro" id="IPR031571">
    <property type="entry name" value="RcpC_dom"/>
</dbReference>
<feature type="domain" description="Flp pilus assembly protein RcpC/CpaB" evidence="2">
    <location>
        <begin position="116"/>
        <end position="232"/>
    </location>
</feature>
<gene>
    <name evidence="3" type="ORF">Q9R02_01150</name>
</gene>
<reference evidence="3 4" key="1">
    <citation type="submission" date="2023-08" db="EMBL/GenBank/DDBJ databases">
        <title>Arthrobacter horti sp. nov., isolated from forest soil.</title>
        <authorList>
            <person name="Park M."/>
        </authorList>
    </citation>
    <scope>NUCLEOTIDE SEQUENCE [LARGE SCALE GENOMIC DNA]</scope>
    <source>
        <strain evidence="3 4">YJM1</strain>
    </source>
</reference>
<feature type="region of interest" description="Disordered" evidence="1">
    <location>
        <begin position="177"/>
        <end position="201"/>
    </location>
</feature>
<evidence type="ECO:0000313" key="3">
    <source>
        <dbReference type="EMBL" id="MDP5225761.1"/>
    </source>
</evidence>
<name>A0ABT9IJJ2_9MICC</name>
<protein>
    <submittedName>
        <fullName evidence="3">RcpC/CpaB family pilus assembly protein</fullName>
    </submittedName>
</protein>
<dbReference type="RefSeq" id="WP_305994802.1">
    <property type="nucleotide sequence ID" value="NZ_JAVALS010000001.1"/>
</dbReference>
<accession>A0ABT9IJJ2</accession>
<feature type="region of interest" description="Disordered" evidence="1">
    <location>
        <begin position="234"/>
        <end position="254"/>
    </location>
</feature>
<dbReference type="EMBL" id="JAVALS010000001">
    <property type="protein sequence ID" value="MDP5225761.1"/>
    <property type="molecule type" value="Genomic_DNA"/>
</dbReference>
<evidence type="ECO:0000256" key="1">
    <source>
        <dbReference type="SAM" id="MobiDB-lite"/>
    </source>
</evidence>
<evidence type="ECO:0000313" key="4">
    <source>
        <dbReference type="Proteomes" id="UP001232725"/>
    </source>
</evidence>
<keyword evidence="4" id="KW-1185">Reference proteome</keyword>
<organism evidence="3 4">
    <name type="scientific">Arthrobacter horti</name>
    <dbReference type="NCBI Taxonomy" id="3068273"/>
    <lineage>
        <taxon>Bacteria</taxon>
        <taxon>Bacillati</taxon>
        <taxon>Actinomycetota</taxon>
        <taxon>Actinomycetes</taxon>
        <taxon>Micrococcales</taxon>
        <taxon>Micrococcaceae</taxon>
        <taxon>Arthrobacter</taxon>
    </lineage>
</organism>